<accession>A0AC58MI48</accession>
<reference evidence="2" key="1">
    <citation type="submission" date="2025-08" db="UniProtKB">
        <authorList>
            <consortium name="RefSeq"/>
        </authorList>
    </citation>
    <scope>IDENTIFICATION</scope>
</reference>
<gene>
    <name evidence="2" type="primary">LOC109703142</name>
</gene>
<dbReference type="Proteomes" id="UP001732720">
    <property type="component" value="Chromosome 5"/>
</dbReference>
<organism evidence="1 2">
    <name type="scientific">Castor canadensis</name>
    <name type="common">American beaver</name>
    <dbReference type="NCBI Taxonomy" id="51338"/>
    <lineage>
        <taxon>Eukaryota</taxon>
        <taxon>Metazoa</taxon>
        <taxon>Chordata</taxon>
        <taxon>Craniata</taxon>
        <taxon>Vertebrata</taxon>
        <taxon>Euteleostomi</taxon>
        <taxon>Mammalia</taxon>
        <taxon>Eutheria</taxon>
        <taxon>Euarchontoglires</taxon>
        <taxon>Glires</taxon>
        <taxon>Rodentia</taxon>
        <taxon>Castorimorpha</taxon>
        <taxon>Castoridae</taxon>
        <taxon>Castor</taxon>
    </lineage>
</organism>
<sequence length="282" mass="32036">MNDSEHTTGLKHPKVMGDFPGHALAGSFFFIMGLWWSTKSILMHVCKKQKRACFLGSKALFHRSEILEGMVIVGMVLTGIVCLQSAATSKEGQWVRILRWHHLTIYLFYGLCGVVNILCFTITSLPVSLTKLMLSNAFFADAFTLYNHTHGREMVDIFVHQLLTFATILAGLVAFIEFLTRSKVTLVLLRSSLIMLQGSWLWQAGFVLYAPTGGPAWDLEDHSNIMLLSLCFCWHYAFICIIIGVIYAVVTWLVKWRLKRLSPSEVELLKNDEREQESEEEV</sequence>
<evidence type="ECO:0000313" key="1">
    <source>
        <dbReference type="Proteomes" id="UP001732720"/>
    </source>
</evidence>
<protein>
    <submittedName>
        <fullName evidence="2">Transmembrane protein 45A-like isoform X1</fullName>
    </submittedName>
</protein>
<keyword evidence="1" id="KW-1185">Reference proteome</keyword>
<evidence type="ECO:0000313" key="2">
    <source>
        <dbReference type="RefSeq" id="XP_073929083.1"/>
    </source>
</evidence>
<proteinExistence type="predicted"/>
<name>A0AC58MI48_CASCN</name>
<dbReference type="RefSeq" id="XP_073929083.1">
    <property type="nucleotide sequence ID" value="XM_074072982.1"/>
</dbReference>